<dbReference type="Pfam" id="PF08022">
    <property type="entry name" value="FAD_binding_8"/>
    <property type="match status" value="1"/>
</dbReference>
<feature type="transmembrane region" description="Helical" evidence="13">
    <location>
        <begin position="207"/>
        <end position="224"/>
    </location>
</feature>
<proteinExistence type="predicted"/>
<evidence type="ECO:0000313" key="18">
    <source>
        <dbReference type="Proteomes" id="UP001147747"/>
    </source>
</evidence>
<keyword evidence="4" id="KW-1003">Cell membrane</keyword>
<evidence type="ECO:0000259" key="14">
    <source>
        <dbReference type="Pfam" id="PF01794"/>
    </source>
</evidence>
<evidence type="ECO:0000256" key="6">
    <source>
        <dbReference type="ARBA" id="ARBA00022982"/>
    </source>
</evidence>
<evidence type="ECO:0000256" key="11">
    <source>
        <dbReference type="ARBA" id="ARBA00048483"/>
    </source>
</evidence>
<gene>
    <name evidence="17" type="ORF">N7509_008801</name>
</gene>
<dbReference type="InterPro" id="IPR013130">
    <property type="entry name" value="Fe3_Rdtase_TM_dom"/>
</dbReference>
<keyword evidence="6" id="KW-0249">Electron transport</keyword>
<keyword evidence="7 13" id="KW-1133">Transmembrane helix</keyword>
<keyword evidence="8" id="KW-0560">Oxidoreductase</keyword>
<dbReference type="PANTHER" id="PTHR32361:SF9">
    <property type="entry name" value="FERRIC REDUCTASE TRANSMEMBRANE COMPONENT 3-RELATED"/>
    <property type="match status" value="1"/>
</dbReference>
<dbReference type="GO" id="GO:0005886">
    <property type="term" value="C:plasma membrane"/>
    <property type="evidence" value="ECO:0007669"/>
    <property type="project" value="UniProtKB-SubCell"/>
</dbReference>
<feature type="transmembrane region" description="Helical" evidence="13">
    <location>
        <begin position="230"/>
        <end position="247"/>
    </location>
</feature>
<evidence type="ECO:0000256" key="8">
    <source>
        <dbReference type="ARBA" id="ARBA00023002"/>
    </source>
</evidence>
<dbReference type="SFLD" id="SFLDS00052">
    <property type="entry name" value="Ferric_Reductase_Domain"/>
    <property type="match status" value="1"/>
</dbReference>
<evidence type="ECO:0000259" key="16">
    <source>
        <dbReference type="Pfam" id="PF08030"/>
    </source>
</evidence>
<feature type="transmembrane region" description="Helical" evidence="13">
    <location>
        <begin position="17"/>
        <end position="42"/>
    </location>
</feature>
<dbReference type="GeneID" id="81372418"/>
<dbReference type="InterPro" id="IPR051410">
    <property type="entry name" value="Ferric/Cupric_Reductase"/>
</dbReference>
<evidence type="ECO:0000256" key="9">
    <source>
        <dbReference type="ARBA" id="ARBA00023065"/>
    </source>
</evidence>
<evidence type="ECO:0000259" key="15">
    <source>
        <dbReference type="Pfam" id="PF08022"/>
    </source>
</evidence>
<evidence type="ECO:0000256" key="3">
    <source>
        <dbReference type="ARBA" id="ARBA00022448"/>
    </source>
</evidence>
<dbReference type="SUPFAM" id="SSF52343">
    <property type="entry name" value="Ferredoxin reductase-like, C-terminal NADP-linked domain"/>
    <property type="match status" value="1"/>
</dbReference>
<comment type="subcellular location">
    <subcellularLocation>
        <location evidence="1">Cell membrane</location>
        <topology evidence="1">Multi-pass membrane protein</topology>
    </subcellularLocation>
</comment>
<dbReference type="EMBL" id="JAPZBU010000009">
    <property type="protein sequence ID" value="KAJ5386260.1"/>
    <property type="molecule type" value="Genomic_DNA"/>
</dbReference>
<reference evidence="17" key="1">
    <citation type="submission" date="2022-12" db="EMBL/GenBank/DDBJ databases">
        <authorList>
            <person name="Petersen C."/>
        </authorList>
    </citation>
    <scope>NUCLEOTIDE SEQUENCE</scope>
    <source>
        <strain evidence="17">IBT 29677</strain>
    </source>
</reference>
<dbReference type="GO" id="GO:0052851">
    <property type="term" value="F:ferric-chelate reductase (NADPH) activity"/>
    <property type="evidence" value="ECO:0007669"/>
    <property type="project" value="UniProtKB-EC"/>
</dbReference>
<dbReference type="AlphaFoldDB" id="A0A9W9VND2"/>
<keyword evidence="18" id="KW-1185">Reference proteome</keyword>
<dbReference type="OrthoDB" id="10006946at2759"/>
<feature type="domain" description="FAD-binding 8" evidence="15">
    <location>
        <begin position="265"/>
        <end position="350"/>
    </location>
</feature>
<dbReference type="RefSeq" id="XP_056484058.1">
    <property type="nucleotide sequence ID" value="XM_056633438.1"/>
</dbReference>
<evidence type="ECO:0000256" key="7">
    <source>
        <dbReference type="ARBA" id="ARBA00022989"/>
    </source>
</evidence>
<reference evidence="17" key="2">
    <citation type="journal article" date="2023" name="IMA Fungus">
        <title>Comparative genomic study of the Penicillium genus elucidates a diverse pangenome and 15 lateral gene transfer events.</title>
        <authorList>
            <person name="Petersen C."/>
            <person name="Sorensen T."/>
            <person name="Nielsen M.R."/>
            <person name="Sondergaard T.E."/>
            <person name="Sorensen J.L."/>
            <person name="Fitzpatrick D.A."/>
            <person name="Frisvad J.C."/>
            <person name="Nielsen K.L."/>
        </authorList>
    </citation>
    <scope>NUCLEOTIDE SEQUENCE</scope>
    <source>
        <strain evidence="17">IBT 29677</strain>
    </source>
</reference>
<dbReference type="Gene3D" id="3.40.50.80">
    <property type="entry name" value="Nucleotide-binding domain of ferredoxin-NADP reductase (FNR) module"/>
    <property type="match status" value="1"/>
</dbReference>
<dbReference type="GO" id="GO:0006826">
    <property type="term" value="P:iron ion transport"/>
    <property type="evidence" value="ECO:0007669"/>
    <property type="project" value="TreeGrafter"/>
</dbReference>
<evidence type="ECO:0000256" key="10">
    <source>
        <dbReference type="ARBA" id="ARBA00023136"/>
    </source>
</evidence>
<comment type="catalytic activity">
    <reaction evidence="11">
        <text>2 a Fe(II)-siderophore + NADP(+) + H(+) = 2 a Fe(III)-siderophore + NADPH</text>
        <dbReference type="Rhea" id="RHEA:28795"/>
        <dbReference type="Rhea" id="RHEA-COMP:11342"/>
        <dbReference type="Rhea" id="RHEA-COMP:11344"/>
        <dbReference type="ChEBI" id="CHEBI:15378"/>
        <dbReference type="ChEBI" id="CHEBI:29033"/>
        <dbReference type="ChEBI" id="CHEBI:29034"/>
        <dbReference type="ChEBI" id="CHEBI:57783"/>
        <dbReference type="ChEBI" id="CHEBI:58349"/>
        <dbReference type="EC" id="1.16.1.9"/>
    </reaction>
</comment>
<evidence type="ECO:0000256" key="12">
    <source>
        <dbReference type="SAM" id="MobiDB-lite"/>
    </source>
</evidence>
<comment type="caution">
    <text evidence="17">The sequence shown here is derived from an EMBL/GenBank/DDBJ whole genome shotgun (WGS) entry which is preliminary data.</text>
</comment>
<dbReference type="InterPro" id="IPR013112">
    <property type="entry name" value="FAD-bd_8"/>
</dbReference>
<feature type="transmembrane region" description="Helical" evidence="13">
    <location>
        <begin position="77"/>
        <end position="95"/>
    </location>
</feature>
<dbReference type="InterPro" id="IPR017938">
    <property type="entry name" value="Riboflavin_synthase-like_b-brl"/>
</dbReference>
<feature type="domain" description="Ferric oxidoreductase" evidence="14">
    <location>
        <begin position="107"/>
        <end position="223"/>
    </location>
</feature>
<evidence type="ECO:0000256" key="4">
    <source>
        <dbReference type="ARBA" id="ARBA00022475"/>
    </source>
</evidence>
<evidence type="ECO:0000256" key="2">
    <source>
        <dbReference type="ARBA" id="ARBA00012668"/>
    </source>
</evidence>
<protein>
    <recommendedName>
        <fullName evidence="2">ferric-chelate reductase (NADPH)</fullName>
        <ecNumber evidence="2">1.16.1.9</ecNumber>
    </recommendedName>
</protein>
<dbReference type="EC" id="1.16.1.9" evidence="2"/>
<evidence type="ECO:0000256" key="5">
    <source>
        <dbReference type="ARBA" id="ARBA00022692"/>
    </source>
</evidence>
<dbReference type="GO" id="GO:0015677">
    <property type="term" value="P:copper ion import"/>
    <property type="evidence" value="ECO:0007669"/>
    <property type="project" value="TreeGrafter"/>
</dbReference>
<accession>A0A9W9VND2</accession>
<name>A0A9W9VND2_9EURO</name>
<dbReference type="InterPro" id="IPR013121">
    <property type="entry name" value="Fe_red_NAD-bd_6"/>
</dbReference>
<keyword evidence="5 13" id="KW-0812">Transmembrane</keyword>
<dbReference type="GO" id="GO:0006879">
    <property type="term" value="P:intracellular iron ion homeostasis"/>
    <property type="evidence" value="ECO:0007669"/>
    <property type="project" value="TreeGrafter"/>
</dbReference>
<dbReference type="Proteomes" id="UP001147747">
    <property type="component" value="Unassembled WGS sequence"/>
</dbReference>
<keyword evidence="10 13" id="KW-0472">Membrane</keyword>
<dbReference type="InterPro" id="IPR039261">
    <property type="entry name" value="FNR_nucleotide-bd"/>
</dbReference>
<dbReference type="Pfam" id="PF08030">
    <property type="entry name" value="NAD_binding_6"/>
    <property type="match status" value="1"/>
</dbReference>
<dbReference type="PANTHER" id="PTHR32361">
    <property type="entry name" value="FERRIC/CUPRIC REDUCTASE TRANSMEMBRANE COMPONENT"/>
    <property type="match status" value="1"/>
</dbReference>
<organism evidence="17 18">
    <name type="scientific">Penicillium cosmopolitanum</name>
    <dbReference type="NCBI Taxonomy" id="1131564"/>
    <lineage>
        <taxon>Eukaryota</taxon>
        <taxon>Fungi</taxon>
        <taxon>Dikarya</taxon>
        <taxon>Ascomycota</taxon>
        <taxon>Pezizomycotina</taxon>
        <taxon>Eurotiomycetes</taxon>
        <taxon>Eurotiomycetidae</taxon>
        <taxon>Eurotiales</taxon>
        <taxon>Aspergillaceae</taxon>
        <taxon>Penicillium</taxon>
    </lineage>
</organism>
<dbReference type="CDD" id="cd06186">
    <property type="entry name" value="NOX_Duox_like_FAD_NADP"/>
    <property type="match status" value="1"/>
</dbReference>
<keyword evidence="9" id="KW-0406">Ion transport</keyword>
<evidence type="ECO:0000256" key="1">
    <source>
        <dbReference type="ARBA" id="ARBA00004651"/>
    </source>
</evidence>
<evidence type="ECO:0000313" key="17">
    <source>
        <dbReference type="EMBL" id="KAJ5386260.1"/>
    </source>
</evidence>
<evidence type="ECO:0000256" key="13">
    <source>
        <dbReference type="SAM" id="Phobius"/>
    </source>
</evidence>
<dbReference type="Pfam" id="PF01794">
    <property type="entry name" value="Ferric_reduct"/>
    <property type="match status" value="1"/>
</dbReference>
<feature type="transmembrane region" description="Helical" evidence="13">
    <location>
        <begin position="146"/>
        <end position="168"/>
    </location>
</feature>
<dbReference type="SFLD" id="SFLDG01168">
    <property type="entry name" value="Ferric_reductase_subgroup_(FRE"/>
    <property type="match status" value="1"/>
</dbReference>
<feature type="transmembrane region" description="Helical" evidence="13">
    <location>
        <begin position="107"/>
        <end position="125"/>
    </location>
</feature>
<feature type="region of interest" description="Disordered" evidence="12">
    <location>
        <begin position="431"/>
        <end position="455"/>
    </location>
</feature>
<feature type="domain" description="Ferric reductase NAD binding" evidence="16">
    <location>
        <begin position="357"/>
        <end position="509"/>
    </location>
</feature>
<feature type="transmembrane region" description="Helical" evidence="13">
    <location>
        <begin position="180"/>
        <end position="200"/>
    </location>
</feature>
<sequence length="537" mass="60246">MSIKEVLHTNNVWSDKYFAISVGVIMVFITVHHWGNVIYLNYGPRKPGPILRRIMQYRRAGARYLKKEVLGISLERWSLYSIYWAINLILALTNVDLTSLKYVAKRFGWISVTNFVLVVFLALKNTPLAPLSGHSYEKLRPLHKTAGYNCIFTTLLHASVYLSSYGISGDLQNMRQTENLAGAIAGLAMVVIGFSTIAWLARNYYELFYIIHIVMFLLIIILVGMHRPEFSSSTLSIIIFTACIWFADRLIRIAKLCWNLPRNHATIYPMADGAVKVKLLRPISCKPGSHVFLWMPSIRFFETHPFTLVSTDPAEFLIRKYDGYTGSLYEAAQNQPGKVLRCSIDGGYGQVPNFTDFDRVILVAGGSGSTFTFSIALNMIKEATASNIHKTIDFIWAVKRSESLQWFEQEINQLQESEHVNLFIYVTSDTTSDKRSDSSSLASTGAIDDAEKGREGVTDQAIGLPSIRYGRPDVFNLVTYFISQCGSESRVGVGACGPTQMIRMTQNAVSQEANDIGPSITFHTEVSDHAQYSKILT</sequence>
<dbReference type="SUPFAM" id="SSF63380">
    <property type="entry name" value="Riboflavin synthase domain-like"/>
    <property type="match status" value="1"/>
</dbReference>
<keyword evidence="3" id="KW-0813">Transport</keyword>